<comment type="caution">
    <text evidence="9">Lacks conserved residue(s) required for the propagation of feature annotation.</text>
</comment>
<name>A0AAV6JC27_9ERIC</name>
<protein>
    <recommendedName>
        <fullName evidence="9">Protein RFT1 homolog</fullName>
    </recommendedName>
</protein>
<feature type="transmembrane region" description="Helical" evidence="9">
    <location>
        <begin position="361"/>
        <end position="382"/>
    </location>
</feature>
<dbReference type="InterPro" id="IPR007594">
    <property type="entry name" value="RFT1"/>
</dbReference>
<evidence type="ECO:0000256" key="2">
    <source>
        <dbReference type="ARBA" id="ARBA00004922"/>
    </source>
</evidence>
<accession>A0AAV6JC27</accession>
<dbReference type="GO" id="GO:0006488">
    <property type="term" value="P:dolichol-linked oligosaccharide biosynthetic process"/>
    <property type="evidence" value="ECO:0007669"/>
    <property type="project" value="InterPro"/>
</dbReference>
<evidence type="ECO:0000256" key="8">
    <source>
        <dbReference type="ARBA" id="ARBA00045912"/>
    </source>
</evidence>
<keyword evidence="7 9" id="KW-0472">Membrane</keyword>
<dbReference type="PANTHER" id="PTHR13117">
    <property type="entry name" value="ENDOPLASMIC RETICULUM MULTISPAN TRANSMEMBRANE PROTEIN-RELATED"/>
    <property type="match status" value="1"/>
</dbReference>
<organism evidence="10 11">
    <name type="scientific">Rhododendron griersonianum</name>
    <dbReference type="NCBI Taxonomy" id="479676"/>
    <lineage>
        <taxon>Eukaryota</taxon>
        <taxon>Viridiplantae</taxon>
        <taxon>Streptophyta</taxon>
        <taxon>Embryophyta</taxon>
        <taxon>Tracheophyta</taxon>
        <taxon>Spermatophyta</taxon>
        <taxon>Magnoliopsida</taxon>
        <taxon>eudicotyledons</taxon>
        <taxon>Gunneridae</taxon>
        <taxon>Pentapetalae</taxon>
        <taxon>asterids</taxon>
        <taxon>Ericales</taxon>
        <taxon>Ericaceae</taxon>
        <taxon>Ericoideae</taxon>
        <taxon>Rhodoreae</taxon>
        <taxon>Rhododendron</taxon>
    </lineage>
</organism>
<feature type="transmembrane region" description="Helical" evidence="9">
    <location>
        <begin position="188"/>
        <end position="209"/>
    </location>
</feature>
<dbReference type="AlphaFoldDB" id="A0AAV6JC27"/>
<feature type="transmembrane region" description="Helical" evidence="9">
    <location>
        <begin position="127"/>
        <end position="146"/>
    </location>
</feature>
<dbReference type="Proteomes" id="UP000823749">
    <property type="component" value="Chromosome 7"/>
</dbReference>
<comment type="pathway">
    <text evidence="2">Protein modification; protein glycosylation.</text>
</comment>
<reference evidence="10" key="1">
    <citation type="submission" date="2020-08" db="EMBL/GenBank/DDBJ databases">
        <title>Plant Genome Project.</title>
        <authorList>
            <person name="Zhang R.-G."/>
        </authorList>
    </citation>
    <scope>NUCLEOTIDE SEQUENCE</scope>
    <source>
        <strain evidence="10">WSP0</strain>
        <tissue evidence="10">Leaf</tissue>
    </source>
</reference>
<feature type="transmembrane region" description="Helical" evidence="9">
    <location>
        <begin position="492"/>
        <end position="511"/>
    </location>
</feature>
<keyword evidence="11" id="KW-1185">Reference proteome</keyword>
<evidence type="ECO:0000256" key="5">
    <source>
        <dbReference type="ARBA" id="ARBA00022824"/>
    </source>
</evidence>
<feature type="transmembrane region" description="Helical" evidence="9">
    <location>
        <begin position="318"/>
        <end position="341"/>
    </location>
</feature>
<evidence type="ECO:0000256" key="6">
    <source>
        <dbReference type="ARBA" id="ARBA00022989"/>
    </source>
</evidence>
<dbReference type="EMBL" id="JACTNZ010000007">
    <property type="protein sequence ID" value="KAG5538298.1"/>
    <property type="molecule type" value="Genomic_DNA"/>
</dbReference>
<dbReference type="CDD" id="cd13130">
    <property type="entry name" value="MATE_rft1"/>
    <property type="match status" value="1"/>
</dbReference>
<comment type="function">
    <text evidence="8 9">Intramembrane glycolipid transporter that operates in the biosynthetic pathway of dolichol-linked oligosaccharides, the glycan precursors employed in protein asparagine (N)-glycosylation. The sequential addition of sugars to dolichol pyrophosphate produces dolichol-linked oligosaccharides containing fourteen sugars, including two GlcNAcs, nine mannoses and three glucoses. Once assembled, the oligosaccharide is transferred from the lipid to nascent proteins by oligosaccharyltransferases. The assembly of dolichol-linked oligosaccharides begins on the cytosolic side of the endoplasmic reticulum membrane and finishes in its lumen. RFT1 could mediate the translocation of the cytosolically oriented intermediate DolPP-GlcNAc2Man5, produced by ALG11, into the ER lumen where dolichol-linked oligosaccharides assembly continues. However, the intramembrane lipid transporter activity could not be confirmed in vitro.</text>
</comment>
<evidence type="ECO:0000256" key="3">
    <source>
        <dbReference type="ARBA" id="ARBA00010288"/>
    </source>
</evidence>
<evidence type="ECO:0000256" key="7">
    <source>
        <dbReference type="ARBA" id="ARBA00023136"/>
    </source>
</evidence>
<evidence type="ECO:0000313" key="10">
    <source>
        <dbReference type="EMBL" id="KAG5538298.1"/>
    </source>
</evidence>
<dbReference type="GO" id="GO:0034203">
    <property type="term" value="P:glycolipid translocation"/>
    <property type="evidence" value="ECO:0007669"/>
    <property type="project" value="TreeGrafter"/>
</dbReference>
<keyword evidence="5" id="KW-0256">Endoplasmic reticulum</keyword>
<comment type="similarity">
    <text evidence="3 9">Belongs to the RFT1 family.</text>
</comment>
<feature type="transmembrane region" description="Helical" evidence="9">
    <location>
        <begin position="45"/>
        <end position="63"/>
    </location>
</feature>
<feature type="transmembrane region" description="Helical" evidence="9">
    <location>
        <begin position="394"/>
        <end position="412"/>
    </location>
</feature>
<dbReference type="Pfam" id="PF04506">
    <property type="entry name" value="Rft-1"/>
    <property type="match status" value="1"/>
</dbReference>
<evidence type="ECO:0000256" key="9">
    <source>
        <dbReference type="RuleBase" id="RU365067"/>
    </source>
</evidence>
<keyword evidence="4 9" id="KW-0812">Transmembrane</keyword>
<evidence type="ECO:0000256" key="1">
    <source>
        <dbReference type="ARBA" id="ARBA00004477"/>
    </source>
</evidence>
<dbReference type="GO" id="GO:0005789">
    <property type="term" value="C:endoplasmic reticulum membrane"/>
    <property type="evidence" value="ECO:0007669"/>
    <property type="project" value="UniProtKB-SubCell"/>
</dbReference>
<comment type="caution">
    <text evidence="10">The sequence shown here is derived from an EMBL/GenBank/DDBJ whole genome shotgun (WGS) entry which is preliminary data.</text>
</comment>
<dbReference type="PANTHER" id="PTHR13117:SF5">
    <property type="entry name" value="PROTEIN RFT1 HOMOLOG"/>
    <property type="match status" value="1"/>
</dbReference>
<proteinExistence type="inferred from homology"/>
<evidence type="ECO:0000313" key="11">
    <source>
        <dbReference type="Proteomes" id="UP000823749"/>
    </source>
</evidence>
<feature type="transmembrane region" description="Helical" evidence="9">
    <location>
        <begin position="93"/>
        <end position="115"/>
    </location>
</feature>
<comment type="subcellular location">
    <subcellularLocation>
        <location evidence="1 9">Endoplasmic reticulum membrane</location>
        <topology evidence="1 9">Multi-pass membrane protein</topology>
    </subcellularLocation>
</comment>
<feature type="transmembrane region" description="Helical" evidence="9">
    <location>
        <begin position="451"/>
        <end position="472"/>
    </location>
</feature>
<gene>
    <name evidence="10" type="ORF">RHGRI_019032</name>
</gene>
<keyword evidence="6 9" id="KW-1133">Transmembrane helix</keyword>
<evidence type="ECO:0000256" key="4">
    <source>
        <dbReference type="ARBA" id="ARBA00022692"/>
    </source>
</evidence>
<sequence length="584" mass="66415">MASDGDRITNFSRTFKYLFATQFLSRGIPFIFNSWIVRHLTEKDYALYAVQFHLFVTCILFLSREGFRRACMRADIKCDGGSAGENVSKLLTVAWMTVPFGIFITVAACILVFWWQELSYSNPYGQAILINGLACILELLAEPLYILSQNLLFLRLRLVVETAATLSRCMTTYILIVKQPDMEKGIVFAVSQAVYGACLFFCYWGYFLLFRVIKSSDLLPFRVGSIMNYDRQLSDMCMLFTLQSFRKLILQEGEKFVLVWFDTTYNQAVYGLVDKLGSLVVRLIFLPFEESSYATFAKSATAEDARKSWKLGSSLTDALKLVLLIGLVVMAFGPCYSYSLIRLLYGQKWSDGEASSVLRYYCLYVIVLAMNGTSEAFLHAVATENQLKRSNDSLLVFSVIYLALNVFLIRSAGAVGLIVANSLICILNFNEDMILRIIYSAVFIKHYFEDSALFSFRSCLPSGWTVLLFSGITTLVSEKLFLDHQNFWPSFLIHLSVGLTCFCISSVVIYVQKTIVVAACRDMYMRNGDREILILALIHGHVTLMHRNLKEMLRSVYRSRSGNLSGKLMGRKFEARQWDVPKFC</sequence>